<proteinExistence type="predicted"/>
<protein>
    <submittedName>
        <fullName evidence="1">GL21381</fullName>
    </submittedName>
</protein>
<evidence type="ECO:0000313" key="1">
    <source>
        <dbReference type="EMBL" id="EDW37498.1"/>
    </source>
</evidence>
<gene>
    <name evidence="1" type="primary">Dper\GL21381</name>
    <name evidence="1" type="ORF">Dper_GL21381</name>
</gene>
<dbReference type="Proteomes" id="UP000008744">
    <property type="component" value="Unassembled WGS sequence"/>
</dbReference>
<accession>B4HAA4</accession>
<dbReference type="HOGENOM" id="CLU_2429391_0_0_1"/>
<name>B4HAA4_DROPE</name>
<organism evidence="2">
    <name type="scientific">Drosophila persimilis</name>
    <name type="common">Fruit fly</name>
    <dbReference type="NCBI Taxonomy" id="7234"/>
    <lineage>
        <taxon>Eukaryota</taxon>
        <taxon>Metazoa</taxon>
        <taxon>Ecdysozoa</taxon>
        <taxon>Arthropoda</taxon>
        <taxon>Hexapoda</taxon>
        <taxon>Insecta</taxon>
        <taxon>Pterygota</taxon>
        <taxon>Neoptera</taxon>
        <taxon>Endopterygota</taxon>
        <taxon>Diptera</taxon>
        <taxon>Brachycera</taxon>
        <taxon>Muscomorpha</taxon>
        <taxon>Ephydroidea</taxon>
        <taxon>Drosophilidae</taxon>
        <taxon>Drosophila</taxon>
        <taxon>Sophophora</taxon>
    </lineage>
</organism>
<reference evidence="1 2" key="1">
    <citation type="journal article" date="2007" name="Nature">
        <title>Evolution of genes and genomes on the Drosophila phylogeny.</title>
        <authorList>
            <consortium name="Drosophila 12 Genomes Consortium"/>
            <person name="Clark A.G."/>
            <person name="Eisen M.B."/>
            <person name="Smith D.R."/>
            <person name="Bergman C.M."/>
            <person name="Oliver B."/>
            <person name="Markow T.A."/>
            <person name="Kaufman T.C."/>
            <person name="Kellis M."/>
            <person name="Gelbart W."/>
            <person name="Iyer V.N."/>
            <person name="Pollard D.A."/>
            <person name="Sackton T.B."/>
            <person name="Larracuente A.M."/>
            <person name="Singh N.D."/>
            <person name="Abad J.P."/>
            <person name="Abt D.N."/>
            <person name="Adryan B."/>
            <person name="Aguade M."/>
            <person name="Akashi H."/>
            <person name="Anderson W.W."/>
            <person name="Aquadro C.F."/>
            <person name="Ardell D.H."/>
            <person name="Arguello R."/>
            <person name="Artieri C.G."/>
            <person name="Barbash D.A."/>
            <person name="Barker D."/>
            <person name="Barsanti P."/>
            <person name="Batterham P."/>
            <person name="Batzoglou S."/>
            <person name="Begun D."/>
            <person name="Bhutkar A."/>
            <person name="Blanco E."/>
            <person name="Bosak S.A."/>
            <person name="Bradley R.K."/>
            <person name="Brand A.D."/>
            <person name="Brent M.R."/>
            <person name="Brooks A.N."/>
            <person name="Brown R.H."/>
            <person name="Butlin R.K."/>
            <person name="Caggese C."/>
            <person name="Calvi B.R."/>
            <person name="Bernardo de Carvalho A."/>
            <person name="Caspi A."/>
            <person name="Castrezana S."/>
            <person name="Celniker S.E."/>
            <person name="Chang J.L."/>
            <person name="Chapple C."/>
            <person name="Chatterji S."/>
            <person name="Chinwalla A."/>
            <person name="Civetta A."/>
            <person name="Clifton S.W."/>
            <person name="Comeron J.M."/>
            <person name="Costello J.C."/>
            <person name="Coyne J.A."/>
            <person name="Daub J."/>
            <person name="David R.G."/>
            <person name="Delcher A.L."/>
            <person name="Delehaunty K."/>
            <person name="Do C.B."/>
            <person name="Ebling H."/>
            <person name="Edwards K."/>
            <person name="Eickbush T."/>
            <person name="Evans J.D."/>
            <person name="Filipski A."/>
            <person name="Findeiss S."/>
            <person name="Freyhult E."/>
            <person name="Fulton L."/>
            <person name="Fulton R."/>
            <person name="Garcia A.C."/>
            <person name="Gardiner A."/>
            <person name="Garfield D.A."/>
            <person name="Garvin B.E."/>
            <person name="Gibson G."/>
            <person name="Gilbert D."/>
            <person name="Gnerre S."/>
            <person name="Godfrey J."/>
            <person name="Good R."/>
            <person name="Gotea V."/>
            <person name="Gravely B."/>
            <person name="Greenberg A.J."/>
            <person name="Griffiths-Jones S."/>
            <person name="Gross S."/>
            <person name="Guigo R."/>
            <person name="Gustafson E.A."/>
            <person name="Haerty W."/>
            <person name="Hahn M.W."/>
            <person name="Halligan D.L."/>
            <person name="Halpern A.L."/>
            <person name="Halter G.M."/>
            <person name="Han M.V."/>
            <person name="Heger A."/>
            <person name="Hillier L."/>
            <person name="Hinrichs A.S."/>
            <person name="Holmes I."/>
            <person name="Hoskins R.A."/>
            <person name="Hubisz M.J."/>
            <person name="Hultmark D."/>
            <person name="Huntley M.A."/>
            <person name="Jaffe D.B."/>
            <person name="Jagadeeshan S."/>
            <person name="Jeck W.R."/>
            <person name="Johnson J."/>
            <person name="Jones C.D."/>
            <person name="Jordan W.C."/>
            <person name="Karpen G.H."/>
            <person name="Kataoka E."/>
            <person name="Keightley P.D."/>
            <person name="Kheradpour P."/>
            <person name="Kirkness E.F."/>
            <person name="Koerich L.B."/>
            <person name="Kristiansen K."/>
            <person name="Kudrna D."/>
            <person name="Kulathinal R.J."/>
            <person name="Kumar S."/>
            <person name="Kwok R."/>
            <person name="Lander E."/>
            <person name="Langley C.H."/>
            <person name="Lapoint R."/>
            <person name="Lazzaro B.P."/>
            <person name="Lee S.J."/>
            <person name="Levesque L."/>
            <person name="Li R."/>
            <person name="Lin C.F."/>
            <person name="Lin M.F."/>
            <person name="Lindblad-Toh K."/>
            <person name="Llopart A."/>
            <person name="Long M."/>
            <person name="Low L."/>
            <person name="Lozovsky E."/>
            <person name="Lu J."/>
            <person name="Luo M."/>
            <person name="Machado C.A."/>
            <person name="Makalowski W."/>
            <person name="Marzo M."/>
            <person name="Matsuda M."/>
            <person name="Matzkin L."/>
            <person name="McAllister B."/>
            <person name="McBride C.S."/>
            <person name="McKernan B."/>
            <person name="McKernan K."/>
            <person name="Mendez-Lago M."/>
            <person name="Minx P."/>
            <person name="Mollenhauer M.U."/>
            <person name="Montooth K."/>
            <person name="Mount S.M."/>
            <person name="Mu X."/>
            <person name="Myers E."/>
            <person name="Negre B."/>
            <person name="Newfeld S."/>
            <person name="Nielsen R."/>
            <person name="Noor M.A."/>
            <person name="O'Grady P."/>
            <person name="Pachter L."/>
            <person name="Papaceit M."/>
            <person name="Parisi M.J."/>
            <person name="Parisi M."/>
            <person name="Parts L."/>
            <person name="Pedersen J.S."/>
            <person name="Pesole G."/>
            <person name="Phillippy A.M."/>
            <person name="Ponting C.P."/>
            <person name="Pop M."/>
            <person name="Porcelli D."/>
            <person name="Powell J.R."/>
            <person name="Prohaska S."/>
            <person name="Pruitt K."/>
            <person name="Puig M."/>
            <person name="Quesneville H."/>
            <person name="Ram K.R."/>
            <person name="Rand D."/>
            <person name="Rasmussen M.D."/>
            <person name="Reed L.K."/>
            <person name="Reenan R."/>
            <person name="Reily A."/>
            <person name="Remington K.A."/>
            <person name="Rieger T.T."/>
            <person name="Ritchie M.G."/>
            <person name="Robin C."/>
            <person name="Rogers Y.H."/>
            <person name="Rohde C."/>
            <person name="Rozas J."/>
            <person name="Rubenfield M.J."/>
            <person name="Ruiz A."/>
            <person name="Russo S."/>
            <person name="Salzberg S.L."/>
            <person name="Sanchez-Gracia A."/>
            <person name="Saranga D.J."/>
            <person name="Sato H."/>
            <person name="Schaeffer S.W."/>
            <person name="Schatz M.C."/>
            <person name="Schlenke T."/>
            <person name="Schwartz R."/>
            <person name="Segarra C."/>
            <person name="Singh R.S."/>
            <person name="Sirot L."/>
            <person name="Sirota M."/>
            <person name="Sisneros N.B."/>
            <person name="Smith C.D."/>
            <person name="Smith T.F."/>
            <person name="Spieth J."/>
            <person name="Stage D.E."/>
            <person name="Stark A."/>
            <person name="Stephan W."/>
            <person name="Strausberg R.L."/>
            <person name="Strempel S."/>
            <person name="Sturgill D."/>
            <person name="Sutton G."/>
            <person name="Sutton G.G."/>
            <person name="Tao W."/>
            <person name="Teichmann S."/>
            <person name="Tobari Y.N."/>
            <person name="Tomimura Y."/>
            <person name="Tsolas J.M."/>
            <person name="Valente V.L."/>
            <person name="Venter E."/>
            <person name="Venter J.C."/>
            <person name="Vicario S."/>
            <person name="Vieira F.G."/>
            <person name="Vilella A.J."/>
            <person name="Villasante A."/>
            <person name="Walenz B."/>
            <person name="Wang J."/>
            <person name="Wasserman M."/>
            <person name="Watts T."/>
            <person name="Wilson D."/>
            <person name="Wilson R.K."/>
            <person name="Wing R.A."/>
            <person name="Wolfner M.F."/>
            <person name="Wong A."/>
            <person name="Wong G.K."/>
            <person name="Wu C.I."/>
            <person name="Wu G."/>
            <person name="Yamamoto D."/>
            <person name="Yang H.P."/>
            <person name="Yang S.P."/>
            <person name="Yorke J.A."/>
            <person name="Yoshida K."/>
            <person name="Zdobnov E."/>
            <person name="Zhang P."/>
            <person name="Zhang Y."/>
            <person name="Zimin A.V."/>
            <person name="Baldwin J."/>
            <person name="Abdouelleil A."/>
            <person name="Abdulkadir J."/>
            <person name="Abebe A."/>
            <person name="Abera B."/>
            <person name="Abreu J."/>
            <person name="Acer S.C."/>
            <person name="Aftuck L."/>
            <person name="Alexander A."/>
            <person name="An P."/>
            <person name="Anderson E."/>
            <person name="Anderson S."/>
            <person name="Arachi H."/>
            <person name="Azer M."/>
            <person name="Bachantsang P."/>
            <person name="Barry A."/>
            <person name="Bayul T."/>
            <person name="Berlin A."/>
            <person name="Bessette D."/>
            <person name="Bloom T."/>
            <person name="Blye J."/>
            <person name="Boguslavskiy L."/>
            <person name="Bonnet C."/>
            <person name="Boukhgalter B."/>
            <person name="Bourzgui I."/>
            <person name="Brown A."/>
            <person name="Cahill P."/>
            <person name="Channer S."/>
            <person name="Cheshatsang Y."/>
            <person name="Chuda L."/>
            <person name="Citroen M."/>
            <person name="Collymore A."/>
            <person name="Cooke P."/>
            <person name="Costello M."/>
            <person name="D'Aco K."/>
            <person name="Daza R."/>
            <person name="De Haan G."/>
            <person name="DeGray S."/>
            <person name="DeMaso C."/>
            <person name="Dhargay N."/>
            <person name="Dooley K."/>
            <person name="Dooley E."/>
            <person name="Doricent M."/>
            <person name="Dorje P."/>
            <person name="Dorjee K."/>
            <person name="Dupes A."/>
            <person name="Elong R."/>
            <person name="Falk J."/>
            <person name="Farina A."/>
            <person name="Faro S."/>
            <person name="Ferguson D."/>
            <person name="Fisher S."/>
            <person name="Foley C.D."/>
            <person name="Franke A."/>
            <person name="Friedrich D."/>
            <person name="Gadbois L."/>
            <person name="Gearin G."/>
            <person name="Gearin C.R."/>
            <person name="Giannoukos G."/>
            <person name="Goode T."/>
            <person name="Graham J."/>
            <person name="Grandbois E."/>
            <person name="Grewal S."/>
            <person name="Gyaltsen K."/>
            <person name="Hafez N."/>
            <person name="Hagos B."/>
            <person name="Hall J."/>
            <person name="Henson C."/>
            <person name="Hollinger A."/>
            <person name="Honan T."/>
            <person name="Huard M.D."/>
            <person name="Hughes L."/>
            <person name="Hurhula B."/>
            <person name="Husby M.E."/>
            <person name="Kamat A."/>
            <person name="Kanga B."/>
            <person name="Kashin S."/>
            <person name="Khazanovich D."/>
            <person name="Kisner P."/>
            <person name="Lance K."/>
            <person name="Lara M."/>
            <person name="Lee W."/>
            <person name="Lennon N."/>
            <person name="Letendre F."/>
            <person name="LeVine R."/>
            <person name="Lipovsky A."/>
            <person name="Liu X."/>
            <person name="Liu J."/>
            <person name="Liu S."/>
            <person name="Lokyitsang T."/>
            <person name="Lokyitsang Y."/>
            <person name="Lubonja R."/>
            <person name="Lui A."/>
            <person name="MacDonald P."/>
            <person name="Magnisalis V."/>
            <person name="Maru K."/>
            <person name="Matthews C."/>
            <person name="McCusker W."/>
            <person name="McDonough S."/>
            <person name="Mehta T."/>
            <person name="Meldrim J."/>
            <person name="Meneus L."/>
            <person name="Mihai O."/>
            <person name="Mihalev A."/>
            <person name="Mihova T."/>
            <person name="Mittelman R."/>
            <person name="Mlenga V."/>
            <person name="Montmayeur A."/>
            <person name="Mulrain L."/>
            <person name="Navidi A."/>
            <person name="Naylor J."/>
            <person name="Negash T."/>
            <person name="Nguyen T."/>
            <person name="Nguyen N."/>
            <person name="Nicol R."/>
            <person name="Norbu C."/>
            <person name="Norbu N."/>
            <person name="Novod N."/>
            <person name="O'Neill B."/>
            <person name="Osman S."/>
            <person name="Markiewicz E."/>
            <person name="Oyono O.L."/>
            <person name="Patti C."/>
            <person name="Phunkhang P."/>
            <person name="Pierre F."/>
            <person name="Priest M."/>
            <person name="Raghuraman S."/>
            <person name="Rege F."/>
            <person name="Reyes R."/>
            <person name="Rise C."/>
            <person name="Rogov P."/>
            <person name="Ross K."/>
            <person name="Ryan E."/>
            <person name="Settipalli S."/>
            <person name="Shea T."/>
            <person name="Sherpa N."/>
            <person name="Shi L."/>
            <person name="Shih D."/>
            <person name="Sparrow T."/>
            <person name="Spaulding J."/>
            <person name="Stalker J."/>
            <person name="Stange-Thomann N."/>
            <person name="Stavropoulos S."/>
            <person name="Stone C."/>
            <person name="Strader C."/>
            <person name="Tesfaye S."/>
            <person name="Thomson T."/>
            <person name="Thoulutsang Y."/>
            <person name="Thoulutsang D."/>
            <person name="Topham K."/>
            <person name="Topping I."/>
            <person name="Tsamla T."/>
            <person name="Vassiliev H."/>
            <person name="Vo A."/>
            <person name="Wangchuk T."/>
            <person name="Wangdi T."/>
            <person name="Weiand M."/>
            <person name="Wilkinson J."/>
            <person name="Wilson A."/>
            <person name="Yadav S."/>
            <person name="Young G."/>
            <person name="Yu Q."/>
            <person name="Zembek L."/>
            <person name="Zhong D."/>
            <person name="Zimmer A."/>
            <person name="Zwirko Z."/>
            <person name="Jaffe D.B."/>
            <person name="Alvarez P."/>
            <person name="Brockman W."/>
            <person name="Butler J."/>
            <person name="Chin C."/>
            <person name="Gnerre S."/>
            <person name="Grabherr M."/>
            <person name="Kleber M."/>
            <person name="Mauceli E."/>
            <person name="MacCallum I."/>
        </authorList>
    </citation>
    <scope>NUCLEOTIDE SEQUENCE [LARGE SCALE GENOMIC DNA]</scope>
    <source>
        <strain evidence="2">MSH-3 / Tucson 14011-0111.49</strain>
    </source>
</reference>
<dbReference type="EMBL" id="CH479239">
    <property type="protein sequence ID" value="EDW37498.1"/>
    <property type="molecule type" value="Genomic_DNA"/>
</dbReference>
<keyword evidence="2" id="KW-1185">Reference proteome</keyword>
<dbReference type="AlphaFoldDB" id="B4HAA4"/>
<evidence type="ECO:0000313" key="2">
    <source>
        <dbReference type="Proteomes" id="UP000008744"/>
    </source>
</evidence>
<sequence length="91" mass="10067">MPNLNGPTVSSGPIRKASLIKCCKYYTIDWSSSVPKLHMLENSSTSADAITPKPQRTVIVVYGYVYAGDLQLKEKLDFHSHLTVTPQDDTP</sequence>